<evidence type="ECO:0000256" key="2">
    <source>
        <dbReference type="SAM" id="Phobius"/>
    </source>
</evidence>
<feature type="compositionally biased region" description="Low complexity" evidence="1">
    <location>
        <begin position="268"/>
        <end position="285"/>
    </location>
</feature>
<reference evidence="3" key="1">
    <citation type="submission" date="2017-09" db="EMBL/GenBank/DDBJ databases">
        <title>Polyketide synthases of a Diaporthe helianthi virulent isolate.</title>
        <authorList>
            <person name="Baroncelli R."/>
        </authorList>
    </citation>
    <scope>NUCLEOTIDE SEQUENCE [LARGE SCALE GENOMIC DNA]</scope>
    <source>
        <strain evidence="3">7/96</strain>
    </source>
</reference>
<feature type="region of interest" description="Disordered" evidence="1">
    <location>
        <begin position="268"/>
        <end position="308"/>
    </location>
</feature>
<feature type="transmembrane region" description="Helical" evidence="2">
    <location>
        <begin position="197"/>
        <end position="218"/>
    </location>
</feature>
<feature type="transmembrane region" description="Helical" evidence="2">
    <location>
        <begin position="82"/>
        <end position="104"/>
    </location>
</feature>
<evidence type="ECO:0000313" key="3">
    <source>
        <dbReference type="EMBL" id="POS80242.1"/>
    </source>
</evidence>
<feature type="transmembrane region" description="Helical" evidence="2">
    <location>
        <begin position="124"/>
        <end position="147"/>
    </location>
</feature>
<name>A0A2P5ICK7_DIAHE</name>
<proteinExistence type="predicted"/>
<protein>
    <recommendedName>
        <fullName evidence="5">MARVEL domain-containing protein</fullName>
    </recommendedName>
</protein>
<keyword evidence="2" id="KW-0812">Transmembrane</keyword>
<dbReference type="Proteomes" id="UP000094444">
    <property type="component" value="Unassembled WGS sequence"/>
</dbReference>
<gene>
    <name evidence="3" type="ORF">DHEL01_v201367</name>
</gene>
<keyword evidence="2" id="KW-0472">Membrane</keyword>
<dbReference type="AlphaFoldDB" id="A0A2P5ICK7"/>
<sequence length="308" mass="33395">MENSLSASPGVPEKPAVARFSTPAQPAQQQFQPLENLPTGAAPFKPTKPFSVAKLVLGSFNLVFAIIALGLSLGLITSMVSFGSFLGIVICLSLAVVSLIWQLAEHITLAVRRGWRGIHPGAHVGVHLILSVLAFLVALSLCFGVAYDLDDYSVNSDCYYDADMPINSYRDDYGYTCAQETFPTQSAADKYFRMLEALTVFSVLMFISHATLFVMACVETDRRRKYGKLTKVVYLVASQGPADGRTYYAPVATQLVNNRVSILPPQAALHHPQHQQQQRQHPHQQGGADPGIRGYYAPPAGVPSGTAA</sequence>
<dbReference type="EMBL" id="MAVT02000062">
    <property type="protein sequence ID" value="POS80242.1"/>
    <property type="molecule type" value="Genomic_DNA"/>
</dbReference>
<evidence type="ECO:0008006" key="5">
    <source>
        <dbReference type="Google" id="ProtNLM"/>
    </source>
</evidence>
<feature type="transmembrane region" description="Helical" evidence="2">
    <location>
        <begin position="55"/>
        <end position="76"/>
    </location>
</feature>
<dbReference type="InParanoid" id="A0A2P5ICK7"/>
<accession>A0A2P5ICK7</accession>
<dbReference type="OrthoDB" id="5279542at2759"/>
<keyword evidence="2" id="KW-1133">Transmembrane helix</keyword>
<dbReference type="STRING" id="158607.A0A2P5ICK7"/>
<evidence type="ECO:0000313" key="4">
    <source>
        <dbReference type="Proteomes" id="UP000094444"/>
    </source>
</evidence>
<organism evidence="3 4">
    <name type="scientific">Diaporthe helianthi</name>
    <dbReference type="NCBI Taxonomy" id="158607"/>
    <lineage>
        <taxon>Eukaryota</taxon>
        <taxon>Fungi</taxon>
        <taxon>Dikarya</taxon>
        <taxon>Ascomycota</taxon>
        <taxon>Pezizomycotina</taxon>
        <taxon>Sordariomycetes</taxon>
        <taxon>Sordariomycetidae</taxon>
        <taxon>Diaporthales</taxon>
        <taxon>Diaporthaceae</taxon>
        <taxon>Diaporthe</taxon>
    </lineage>
</organism>
<feature type="region of interest" description="Disordered" evidence="1">
    <location>
        <begin position="1"/>
        <end position="25"/>
    </location>
</feature>
<keyword evidence="4" id="KW-1185">Reference proteome</keyword>
<comment type="caution">
    <text evidence="3">The sequence shown here is derived from an EMBL/GenBank/DDBJ whole genome shotgun (WGS) entry which is preliminary data.</text>
</comment>
<evidence type="ECO:0000256" key="1">
    <source>
        <dbReference type="SAM" id="MobiDB-lite"/>
    </source>
</evidence>